<reference evidence="2 3" key="2">
    <citation type="journal article" date="2008" name="Nature">
        <title>The Phaeodactylum genome reveals the evolutionary history of diatom genomes.</title>
        <authorList>
            <person name="Bowler C."/>
            <person name="Allen A.E."/>
            <person name="Badger J.H."/>
            <person name="Grimwood J."/>
            <person name="Jabbari K."/>
            <person name="Kuo A."/>
            <person name="Maheswari U."/>
            <person name="Martens C."/>
            <person name="Maumus F."/>
            <person name="Otillar R.P."/>
            <person name="Rayko E."/>
            <person name="Salamov A."/>
            <person name="Vandepoele K."/>
            <person name="Beszteri B."/>
            <person name="Gruber A."/>
            <person name="Heijde M."/>
            <person name="Katinka M."/>
            <person name="Mock T."/>
            <person name="Valentin K."/>
            <person name="Verret F."/>
            <person name="Berges J.A."/>
            <person name="Brownlee C."/>
            <person name="Cadoret J.P."/>
            <person name="Chiovitti A."/>
            <person name="Choi C.J."/>
            <person name="Coesel S."/>
            <person name="De Martino A."/>
            <person name="Detter J.C."/>
            <person name="Durkin C."/>
            <person name="Falciatore A."/>
            <person name="Fournet J."/>
            <person name="Haruta M."/>
            <person name="Huysman M.J."/>
            <person name="Jenkins B.D."/>
            <person name="Jiroutova K."/>
            <person name="Jorgensen R.E."/>
            <person name="Joubert Y."/>
            <person name="Kaplan A."/>
            <person name="Kroger N."/>
            <person name="Kroth P.G."/>
            <person name="La Roche J."/>
            <person name="Lindquist E."/>
            <person name="Lommer M."/>
            <person name="Martin-Jezequel V."/>
            <person name="Lopez P.J."/>
            <person name="Lucas S."/>
            <person name="Mangogna M."/>
            <person name="McGinnis K."/>
            <person name="Medlin L.K."/>
            <person name="Montsant A."/>
            <person name="Oudot-Le Secq M.P."/>
            <person name="Napoli C."/>
            <person name="Obornik M."/>
            <person name="Parker M.S."/>
            <person name="Petit J.L."/>
            <person name="Porcel B.M."/>
            <person name="Poulsen N."/>
            <person name="Robison M."/>
            <person name="Rychlewski L."/>
            <person name="Rynearson T.A."/>
            <person name="Schmutz J."/>
            <person name="Shapiro H."/>
            <person name="Siaut M."/>
            <person name="Stanley M."/>
            <person name="Sussman M.R."/>
            <person name="Taylor A.R."/>
            <person name="Vardi A."/>
            <person name="von Dassow P."/>
            <person name="Vyverman W."/>
            <person name="Willis A."/>
            <person name="Wyrwicz L.S."/>
            <person name="Rokhsar D.S."/>
            <person name="Weissenbach J."/>
            <person name="Armbrust E.V."/>
            <person name="Green B.R."/>
            <person name="Van de Peer Y."/>
            <person name="Grigoriev I.V."/>
        </authorList>
    </citation>
    <scope>NUCLEOTIDE SEQUENCE [LARGE SCALE GENOMIC DNA]</scope>
    <source>
        <strain evidence="2 3">CCMP1335</strain>
    </source>
</reference>
<dbReference type="HOGENOM" id="CLU_090456_1_1_1"/>
<dbReference type="InterPro" id="IPR007621">
    <property type="entry name" value="TPM_dom"/>
</dbReference>
<dbReference type="Gene3D" id="3.10.310.50">
    <property type="match status" value="1"/>
</dbReference>
<dbReference type="AlphaFoldDB" id="B8C1L2"/>
<dbReference type="OMA" id="NNCAEVK"/>
<dbReference type="KEGG" id="tps:THAPSDRAFT_262367"/>
<dbReference type="EMBL" id="CM000642">
    <property type="protein sequence ID" value="EED92233.1"/>
    <property type="molecule type" value="Genomic_DNA"/>
</dbReference>
<reference evidence="2 3" key="1">
    <citation type="journal article" date="2004" name="Science">
        <title>The genome of the diatom Thalassiosira pseudonana: ecology, evolution, and metabolism.</title>
        <authorList>
            <person name="Armbrust E.V."/>
            <person name="Berges J.A."/>
            <person name="Bowler C."/>
            <person name="Green B.R."/>
            <person name="Martinez D."/>
            <person name="Putnam N.H."/>
            <person name="Zhou S."/>
            <person name="Allen A.E."/>
            <person name="Apt K.E."/>
            <person name="Bechner M."/>
            <person name="Brzezinski M.A."/>
            <person name="Chaal B.K."/>
            <person name="Chiovitti A."/>
            <person name="Davis A.K."/>
            <person name="Demarest M.S."/>
            <person name="Detter J.C."/>
            <person name="Glavina T."/>
            <person name="Goodstein D."/>
            <person name="Hadi M.Z."/>
            <person name="Hellsten U."/>
            <person name="Hildebrand M."/>
            <person name="Jenkins B.D."/>
            <person name="Jurka J."/>
            <person name="Kapitonov V.V."/>
            <person name="Kroger N."/>
            <person name="Lau W.W."/>
            <person name="Lane T.W."/>
            <person name="Larimer F.W."/>
            <person name="Lippmeier J.C."/>
            <person name="Lucas S."/>
            <person name="Medina M."/>
            <person name="Montsant A."/>
            <person name="Obornik M."/>
            <person name="Parker M.S."/>
            <person name="Palenik B."/>
            <person name="Pazour G.J."/>
            <person name="Richardson P.M."/>
            <person name="Rynearson T.A."/>
            <person name="Saito M.A."/>
            <person name="Schwartz D.C."/>
            <person name="Thamatrakoln K."/>
            <person name="Valentin K."/>
            <person name="Vardi A."/>
            <person name="Wilkerson F.P."/>
            <person name="Rokhsar D.S."/>
        </authorList>
    </citation>
    <scope>NUCLEOTIDE SEQUENCE [LARGE SCALE GENOMIC DNA]</scope>
    <source>
        <strain evidence="2 3">CCMP1335</strain>
    </source>
</reference>
<evidence type="ECO:0000313" key="3">
    <source>
        <dbReference type="Proteomes" id="UP000001449"/>
    </source>
</evidence>
<accession>B8C1L2</accession>
<dbReference type="eggNOG" id="ENOG502QVHQ">
    <property type="taxonomic scope" value="Eukaryota"/>
</dbReference>
<feature type="domain" description="TPM" evidence="1">
    <location>
        <begin position="51"/>
        <end position="169"/>
    </location>
</feature>
<dbReference type="GeneID" id="7448440"/>
<evidence type="ECO:0000259" key="1">
    <source>
        <dbReference type="Pfam" id="PF04536"/>
    </source>
</evidence>
<evidence type="ECO:0000313" key="2">
    <source>
        <dbReference type="EMBL" id="EED92233.1"/>
    </source>
</evidence>
<proteinExistence type="predicted"/>
<dbReference type="Proteomes" id="UP000001449">
    <property type="component" value="Chromosome 5"/>
</dbReference>
<organism evidence="2 3">
    <name type="scientific">Thalassiosira pseudonana</name>
    <name type="common">Marine diatom</name>
    <name type="synonym">Cyclotella nana</name>
    <dbReference type="NCBI Taxonomy" id="35128"/>
    <lineage>
        <taxon>Eukaryota</taxon>
        <taxon>Sar</taxon>
        <taxon>Stramenopiles</taxon>
        <taxon>Ochrophyta</taxon>
        <taxon>Bacillariophyta</taxon>
        <taxon>Coscinodiscophyceae</taxon>
        <taxon>Thalassiosirophycidae</taxon>
        <taxon>Thalassiosirales</taxon>
        <taxon>Thalassiosiraceae</taxon>
        <taxon>Thalassiosira</taxon>
    </lineage>
</organism>
<dbReference type="RefSeq" id="XP_002290481.1">
    <property type="nucleotide sequence ID" value="XM_002290445.1"/>
</dbReference>
<dbReference type="PANTHER" id="PTHR35514">
    <property type="entry name" value="THYLAKOID LUMENAL 15.0 KDA PROTEIN 2, CHLOROPLASTIC"/>
    <property type="match status" value="1"/>
</dbReference>
<dbReference type="STRING" id="35128.B8C1L2"/>
<dbReference type="PANTHER" id="PTHR35514:SF1">
    <property type="entry name" value="THYLAKOID LUMENAL 15.0 KDA PROTEIN 2, CHLOROPLASTIC"/>
    <property type="match status" value="1"/>
</dbReference>
<gene>
    <name evidence="2" type="ORF">THAPSDRAFT_262367</name>
</gene>
<dbReference type="Pfam" id="PF04536">
    <property type="entry name" value="TPM_phosphatase"/>
    <property type="match status" value="1"/>
</dbReference>
<name>B8C1L2_THAPS</name>
<keyword evidence="3" id="KW-1185">Reference proteome</keyword>
<sequence length="193" mass="21369">MSRRSALATVASILTTATAPLLLQPRPAFARLEGVNNPSLLPATPGLNVIQVEKFLTSGQEKRMNDLLERLEKDTGYRVRVLCQAYPRTPGLAIRDYWDLGKEVRERLLLTSSIAQHGNVLNFNVGDGVKFALPNVFWTRLTSKYGTTFFVKENGIDIAITNAIEAIVTCLRSEDQYCVNVPDEGVSLRSLGM</sequence>
<dbReference type="PaxDb" id="35128-Thaps262367"/>
<dbReference type="InParanoid" id="B8C1L2"/>
<protein>
    <submittedName>
        <fullName evidence="2">Thylakoid lumen 15.0-kDa protein</fullName>
    </submittedName>
</protein>
<feature type="non-terminal residue" evidence="2">
    <location>
        <position position="1"/>
    </location>
</feature>